<organism evidence="2 3">
    <name type="scientific">Liparis tanakae</name>
    <name type="common">Tanaka's snailfish</name>
    <dbReference type="NCBI Taxonomy" id="230148"/>
    <lineage>
        <taxon>Eukaryota</taxon>
        <taxon>Metazoa</taxon>
        <taxon>Chordata</taxon>
        <taxon>Craniata</taxon>
        <taxon>Vertebrata</taxon>
        <taxon>Euteleostomi</taxon>
        <taxon>Actinopterygii</taxon>
        <taxon>Neopterygii</taxon>
        <taxon>Teleostei</taxon>
        <taxon>Neoteleostei</taxon>
        <taxon>Acanthomorphata</taxon>
        <taxon>Eupercaria</taxon>
        <taxon>Perciformes</taxon>
        <taxon>Cottioidei</taxon>
        <taxon>Cottales</taxon>
        <taxon>Liparidae</taxon>
        <taxon>Liparis</taxon>
    </lineage>
</organism>
<evidence type="ECO:0000313" key="3">
    <source>
        <dbReference type="Proteomes" id="UP000314294"/>
    </source>
</evidence>
<evidence type="ECO:0000256" key="1">
    <source>
        <dbReference type="SAM" id="MobiDB-lite"/>
    </source>
</evidence>
<dbReference type="Proteomes" id="UP000314294">
    <property type="component" value="Unassembled WGS sequence"/>
</dbReference>
<proteinExistence type="predicted"/>
<sequence>MLPSAHKEPQDIWADSCLHGPPWKTIVNVECPWLHGQDSGMWCHRDERVELKHDKNMGRQQQQLPSLSPGEGP</sequence>
<keyword evidence="3" id="KW-1185">Reference proteome</keyword>
<comment type="caution">
    <text evidence="2">The sequence shown here is derived from an EMBL/GenBank/DDBJ whole genome shotgun (WGS) entry which is preliminary data.</text>
</comment>
<dbReference type="AlphaFoldDB" id="A0A4Z2G8Y9"/>
<evidence type="ECO:0000313" key="2">
    <source>
        <dbReference type="EMBL" id="TNN49002.1"/>
    </source>
</evidence>
<name>A0A4Z2G8Y9_9TELE</name>
<dbReference type="EMBL" id="SRLO01000674">
    <property type="protein sequence ID" value="TNN49002.1"/>
    <property type="molecule type" value="Genomic_DNA"/>
</dbReference>
<accession>A0A4Z2G8Y9</accession>
<reference evidence="2 3" key="1">
    <citation type="submission" date="2019-03" db="EMBL/GenBank/DDBJ databases">
        <title>First draft genome of Liparis tanakae, snailfish: a comprehensive survey of snailfish specific genes.</title>
        <authorList>
            <person name="Kim W."/>
            <person name="Song I."/>
            <person name="Jeong J.-H."/>
            <person name="Kim D."/>
            <person name="Kim S."/>
            <person name="Ryu S."/>
            <person name="Song J.Y."/>
            <person name="Lee S.K."/>
        </authorList>
    </citation>
    <scope>NUCLEOTIDE SEQUENCE [LARGE SCALE GENOMIC DNA]</scope>
    <source>
        <tissue evidence="2">Muscle</tissue>
    </source>
</reference>
<protein>
    <submittedName>
        <fullName evidence="2">Uncharacterized protein</fullName>
    </submittedName>
</protein>
<gene>
    <name evidence="2" type="ORF">EYF80_040829</name>
</gene>
<feature type="region of interest" description="Disordered" evidence="1">
    <location>
        <begin position="52"/>
        <end position="73"/>
    </location>
</feature>